<gene>
    <name evidence="1" type="ORF">SISSUDRAFT_1056054</name>
</gene>
<accession>A0A165XBA9</accession>
<keyword evidence="2" id="KW-1185">Reference proteome</keyword>
<evidence type="ECO:0000313" key="2">
    <source>
        <dbReference type="Proteomes" id="UP000076798"/>
    </source>
</evidence>
<reference evidence="1 2" key="1">
    <citation type="journal article" date="2016" name="Mol. Biol. Evol.">
        <title>Comparative Genomics of Early-Diverging Mushroom-Forming Fungi Provides Insights into the Origins of Lignocellulose Decay Capabilities.</title>
        <authorList>
            <person name="Nagy L.G."/>
            <person name="Riley R."/>
            <person name="Tritt A."/>
            <person name="Adam C."/>
            <person name="Daum C."/>
            <person name="Floudas D."/>
            <person name="Sun H."/>
            <person name="Yadav J.S."/>
            <person name="Pangilinan J."/>
            <person name="Larsson K.H."/>
            <person name="Matsuura K."/>
            <person name="Barry K."/>
            <person name="Labutti K."/>
            <person name="Kuo R."/>
            <person name="Ohm R.A."/>
            <person name="Bhattacharya S.S."/>
            <person name="Shirouzu T."/>
            <person name="Yoshinaga Y."/>
            <person name="Martin F.M."/>
            <person name="Grigoriev I.V."/>
            <person name="Hibbett D.S."/>
        </authorList>
    </citation>
    <scope>NUCLEOTIDE SEQUENCE [LARGE SCALE GENOMIC DNA]</scope>
    <source>
        <strain evidence="1 2">HHB10207 ss-3</strain>
    </source>
</reference>
<evidence type="ECO:0000313" key="1">
    <source>
        <dbReference type="EMBL" id="KZT32022.1"/>
    </source>
</evidence>
<proteinExistence type="predicted"/>
<dbReference type="EMBL" id="KV428402">
    <property type="protein sequence ID" value="KZT32022.1"/>
    <property type="molecule type" value="Genomic_DNA"/>
</dbReference>
<dbReference type="Proteomes" id="UP000076798">
    <property type="component" value="Unassembled WGS sequence"/>
</dbReference>
<sequence length="52" mass="5570">MANTTTTSIFNSRLHQIAPLLANAVISCDAAALCLHRNYVLRSTLLNTAGLL</sequence>
<dbReference type="AlphaFoldDB" id="A0A165XBA9"/>
<name>A0A165XBA9_9AGAM</name>
<protein>
    <submittedName>
        <fullName evidence="1">Uncharacterized protein</fullName>
    </submittedName>
</protein>
<organism evidence="1 2">
    <name type="scientific">Sistotremastrum suecicum HHB10207 ss-3</name>
    <dbReference type="NCBI Taxonomy" id="1314776"/>
    <lineage>
        <taxon>Eukaryota</taxon>
        <taxon>Fungi</taxon>
        <taxon>Dikarya</taxon>
        <taxon>Basidiomycota</taxon>
        <taxon>Agaricomycotina</taxon>
        <taxon>Agaricomycetes</taxon>
        <taxon>Sistotremastrales</taxon>
        <taxon>Sistotremastraceae</taxon>
        <taxon>Sistotremastrum</taxon>
    </lineage>
</organism>